<proteinExistence type="predicted"/>
<dbReference type="KEGG" id="tgi:RBB81_17535"/>
<reference evidence="1" key="1">
    <citation type="submission" date="2023-08" db="EMBL/GenBank/DDBJ databases">
        <authorList>
            <person name="Messyasz A."/>
            <person name="Mannisto M.K."/>
            <person name="Kerkhof L.J."/>
            <person name="Haggblom M."/>
        </authorList>
    </citation>
    <scope>NUCLEOTIDE SEQUENCE</scope>
    <source>
        <strain evidence="1">M8UP39</strain>
    </source>
</reference>
<accession>A0AAU7YXT8</accession>
<organism evidence="1">
    <name type="scientific">Tunturiibacter gelidiferens</name>
    <dbReference type="NCBI Taxonomy" id="3069689"/>
    <lineage>
        <taxon>Bacteria</taxon>
        <taxon>Pseudomonadati</taxon>
        <taxon>Acidobacteriota</taxon>
        <taxon>Terriglobia</taxon>
        <taxon>Terriglobales</taxon>
        <taxon>Acidobacteriaceae</taxon>
        <taxon>Tunturiibacter</taxon>
    </lineage>
</organism>
<dbReference type="AlphaFoldDB" id="A0AAU7YXT8"/>
<name>A0AAU7YXT8_9BACT</name>
<dbReference type="RefSeq" id="WP_353071548.1">
    <property type="nucleotide sequence ID" value="NZ_CP132938.1"/>
</dbReference>
<dbReference type="EMBL" id="CP132938">
    <property type="protein sequence ID" value="XCB21373.1"/>
    <property type="molecule type" value="Genomic_DNA"/>
</dbReference>
<gene>
    <name evidence="1" type="ORF">RBB81_17535</name>
</gene>
<evidence type="ECO:0000313" key="1">
    <source>
        <dbReference type="EMBL" id="XCB21373.1"/>
    </source>
</evidence>
<reference evidence="1" key="2">
    <citation type="journal article" date="2024" name="Environ. Microbiol.">
        <title>Genome analysis and description of Tunturibacter gen. nov. expands the diversity of Terriglobia in tundra soils.</title>
        <authorList>
            <person name="Messyasz A."/>
            <person name="Mannisto M.K."/>
            <person name="Kerkhof L.J."/>
            <person name="Haggblom M.M."/>
        </authorList>
    </citation>
    <scope>NUCLEOTIDE SEQUENCE</scope>
    <source>
        <strain evidence="1">M8UP39</strain>
    </source>
</reference>
<protein>
    <submittedName>
        <fullName evidence="1">Uncharacterized protein</fullName>
    </submittedName>
</protein>
<sequence>MSEQITLPSSVVLLDHQHSLLVLVPQADGAWVLKRLRGWDTKSPTEDTLEITGDKSQGTQVSISTDLNLSRDGRYILVRINYRSGAIGPTERNRSAVVTLIDLKSFTSISQQTTTDPLIADSVWAFNENDDLITTGLDRRVTEIGPSFRTVTDHYLAAALELPTLLARDRCEYESLMKLQAGATGWTKPVIANVTDGCAVLVSRANVDSVEALPGPHTTEPLNFALGCREMDVNKELHLALADCREGKSHADGMFVTTSAHTANVLSTTTKQRVLTIPLSHNWKGVTGILASVVSGNYVVLVKQGVHIEVYRLSS</sequence>